<evidence type="ECO:0000256" key="8">
    <source>
        <dbReference type="ARBA" id="ARBA00023034"/>
    </source>
</evidence>
<evidence type="ECO:0000256" key="7">
    <source>
        <dbReference type="ARBA" id="ARBA00022989"/>
    </source>
</evidence>
<keyword evidence="4" id="KW-0808">Transferase</keyword>
<dbReference type="EC" id="2.4.1.-" evidence="10"/>
<feature type="chain" id="PRO_5005540145" description="Hexosyltransferase" evidence="11">
    <location>
        <begin position="32"/>
        <end position="309"/>
    </location>
</feature>
<keyword evidence="5" id="KW-0812">Transmembrane</keyword>
<evidence type="ECO:0000256" key="3">
    <source>
        <dbReference type="ARBA" id="ARBA00022676"/>
    </source>
</evidence>
<keyword evidence="7" id="KW-1133">Transmembrane helix</keyword>
<evidence type="ECO:0000256" key="4">
    <source>
        <dbReference type="ARBA" id="ARBA00022679"/>
    </source>
</evidence>
<proteinExistence type="inferred from homology"/>
<dbReference type="PANTHER" id="PTHR11214">
    <property type="entry name" value="BETA-1,3-N-ACETYLGLUCOSAMINYLTRANSFERASE"/>
    <property type="match status" value="1"/>
</dbReference>
<evidence type="ECO:0000313" key="13">
    <source>
        <dbReference type="Proteomes" id="UP000053201"/>
    </source>
</evidence>
<keyword evidence="6" id="KW-0735">Signal-anchor</keyword>
<keyword evidence="11" id="KW-0732">Signal</keyword>
<keyword evidence="8 10" id="KW-0333">Golgi apparatus</keyword>
<feature type="signal peptide" evidence="11">
    <location>
        <begin position="1"/>
        <end position="31"/>
    </location>
</feature>
<evidence type="ECO:0000256" key="10">
    <source>
        <dbReference type="RuleBase" id="RU363063"/>
    </source>
</evidence>
<evidence type="ECO:0000313" key="12">
    <source>
        <dbReference type="EMBL" id="KND01984.1"/>
    </source>
</evidence>
<keyword evidence="3 10" id="KW-0328">Glycosyltransferase</keyword>
<evidence type="ECO:0000256" key="5">
    <source>
        <dbReference type="ARBA" id="ARBA00022692"/>
    </source>
</evidence>
<comment type="subcellular location">
    <subcellularLocation>
        <location evidence="1 10">Golgi apparatus membrane</location>
        <topology evidence="1 10">Single-pass type II membrane protein</topology>
    </subcellularLocation>
</comment>
<sequence length="309" mass="35449">MRPHVLFTRPYMFFVALLVAVLVILWQTQRGNEETVPGFRNSKSSSNQESISVLRDELRAFRKELQESHKKSLESANKTVLVGLLTVPDKIQRRALIRATYLQLKPPGVDFYFVFGKPKAPEIAHLLAWEKRIYKDIMILDCDENMDNGKTFHFFDFVSHTFPDGRYDFVMKTDDDVFLHLPNLEKRLRGLPKHGTYFGRNPGGTGFMAGLGYVLSWDLVKWVGSDPYPQQNKEGQEDGKVASWLRYGNKITHWVSEDEEIYDDPASGRGWAHPYTPGTILIHRLKEDIPFLTACAHFLDSALADLQIS</sequence>
<keyword evidence="9" id="KW-0472">Membrane</keyword>
<evidence type="ECO:0000256" key="2">
    <source>
        <dbReference type="ARBA" id="ARBA00008661"/>
    </source>
</evidence>
<dbReference type="VEuPathDB" id="FungiDB:SPPG_02490"/>
<gene>
    <name evidence="12" type="ORF">SPPG_02490</name>
</gene>
<dbReference type="InterPro" id="IPR002659">
    <property type="entry name" value="Glyco_trans_31"/>
</dbReference>
<dbReference type="STRING" id="645134.A0A0L0HMD2"/>
<protein>
    <recommendedName>
        <fullName evidence="10">Hexosyltransferase</fullName>
        <ecNumber evidence="10">2.4.1.-</ecNumber>
    </recommendedName>
</protein>
<accession>A0A0L0HMD2</accession>
<keyword evidence="13" id="KW-1185">Reference proteome</keyword>
<dbReference type="OrthoDB" id="2139606at2759"/>
<evidence type="ECO:0000256" key="6">
    <source>
        <dbReference type="ARBA" id="ARBA00022968"/>
    </source>
</evidence>
<dbReference type="InParanoid" id="A0A0L0HMD2"/>
<name>A0A0L0HMD2_SPIPD</name>
<dbReference type="PANTHER" id="PTHR11214:SF351">
    <property type="entry name" value="BETA-1,3-GALACTOSYLTRANSFERASE PVG3"/>
    <property type="match status" value="1"/>
</dbReference>
<dbReference type="RefSeq" id="XP_016610023.1">
    <property type="nucleotide sequence ID" value="XM_016750777.1"/>
</dbReference>
<dbReference type="GO" id="GO:0000139">
    <property type="term" value="C:Golgi membrane"/>
    <property type="evidence" value="ECO:0007669"/>
    <property type="project" value="UniProtKB-SubCell"/>
</dbReference>
<dbReference type="Pfam" id="PF01762">
    <property type="entry name" value="Galactosyl_T"/>
    <property type="match status" value="1"/>
</dbReference>
<evidence type="ECO:0000256" key="11">
    <source>
        <dbReference type="SAM" id="SignalP"/>
    </source>
</evidence>
<dbReference type="GeneID" id="27686071"/>
<evidence type="ECO:0000256" key="1">
    <source>
        <dbReference type="ARBA" id="ARBA00004323"/>
    </source>
</evidence>
<evidence type="ECO:0000256" key="9">
    <source>
        <dbReference type="ARBA" id="ARBA00023136"/>
    </source>
</evidence>
<dbReference type="GO" id="GO:0051072">
    <property type="term" value="P:4,6-pyruvylated galactose residue biosynthetic process"/>
    <property type="evidence" value="ECO:0007669"/>
    <property type="project" value="TreeGrafter"/>
</dbReference>
<dbReference type="Proteomes" id="UP000053201">
    <property type="component" value="Unassembled WGS sequence"/>
</dbReference>
<reference evidence="12 13" key="1">
    <citation type="submission" date="2009-08" db="EMBL/GenBank/DDBJ databases">
        <title>The Genome Sequence of Spizellomyces punctatus strain DAOM BR117.</title>
        <authorList>
            <consortium name="The Broad Institute Genome Sequencing Platform"/>
            <person name="Russ C."/>
            <person name="Cuomo C."/>
            <person name="Shea T."/>
            <person name="Young S.K."/>
            <person name="Zeng Q."/>
            <person name="Koehrsen M."/>
            <person name="Haas B."/>
            <person name="Borodovsky M."/>
            <person name="Guigo R."/>
            <person name="Alvarado L."/>
            <person name="Berlin A."/>
            <person name="Bochicchio J."/>
            <person name="Borenstein D."/>
            <person name="Chapman S."/>
            <person name="Chen Z."/>
            <person name="Engels R."/>
            <person name="Freedman E."/>
            <person name="Gellesch M."/>
            <person name="Goldberg J."/>
            <person name="Griggs A."/>
            <person name="Gujja S."/>
            <person name="Heiman D."/>
            <person name="Hepburn T."/>
            <person name="Howarth C."/>
            <person name="Jen D."/>
            <person name="Larson L."/>
            <person name="Lewis B."/>
            <person name="Mehta T."/>
            <person name="Park D."/>
            <person name="Pearson M."/>
            <person name="Roberts A."/>
            <person name="Saif S."/>
            <person name="Shenoy N."/>
            <person name="Sisk P."/>
            <person name="Stolte C."/>
            <person name="Sykes S."/>
            <person name="Thomson T."/>
            <person name="Walk T."/>
            <person name="White J."/>
            <person name="Yandava C."/>
            <person name="Burger G."/>
            <person name="Gray M.W."/>
            <person name="Holland P.W.H."/>
            <person name="King N."/>
            <person name="Lang F.B.F."/>
            <person name="Roger A.J."/>
            <person name="Ruiz-Trillo I."/>
            <person name="Lander E."/>
            <person name="Nusbaum C."/>
        </authorList>
    </citation>
    <scope>NUCLEOTIDE SEQUENCE [LARGE SCALE GENOMIC DNA]</scope>
    <source>
        <strain evidence="12 13">DAOM BR117</strain>
    </source>
</reference>
<dbReference type="Gene3D" id="3.90.550.50">
    <property type="match status" value="1"/>
</dbReference>
<dbReference type="GO" id="GO:0016758">
    <property type="term" value="F:hexosyltransferase activity"/>
    <property type="evidence" value="ECO:0007669"/>
    <property type="project" value="InterPro"/>
</dbReference>
<comment type="similarity">
    <text evidence="2 10">Belongs to the glycosyltransferase 31 family.</text>
</comment>
<dbReference type="eggNOG" id="KOG2287">
    <property type="taxonomic scope" value="Eukaryota"/>
</dbReference>
<organism evidence="12 13">
    <name type="scientific">Spizellomyces punctatus (strain DAOM BR117)</name>
    <dbReference type="NCBI Taxonomy" id="645134"/>
    <lineage>
        <taxon>Eukaryota</taxon>
        <taxon>Fungi</taxon>
        <taxon>Fungi incertae sedis</taxon>
        <taxon>Chytridiomycota</taxon>
        <taxon>Chytridiomycota incertae sedis</taxon>
        <taxon>Chytridiomycetes</taxon>
        <taxon>Spizellomycetales</taxon>
        <taxon>Spizellomycetaceae</taxon>
        <taxon>Spizellomyces</taxon>
    </lineage>
</organism>
<dbReference type="OMA" id="APNPPYH"/>
<dbReference type="EMBL" id="KQ257453">
    <property type="protein sequence ID" value="KND01984.1"/>
    <property type="molecule type" value="Genomic_DNA"/>
</dbReference>
<dbReference type="AlphaFoldDB" id="A0A0L0HMD2"/>